<reference evidence="1" key="1">
    <citation type="submission" date="2020-10" db="EMBL/GenBank/DDBJ databases">
        <title>Genomic Encyclopedia of Type Strains, Phase IV (KMG-IV): sequencing the most valuable type-strain genomes for metagenomic binning, comparative biology and taxonomic classification.</title>
        <authorList>
            <person name="Goeker M."/>
        </authorList>
    </citation>
    <scope>NUCLEOTIDE SEQUENCE</scope>
    <source>
        <strain evidence="1">DSM 13886</strain>
    </source>
</reference>
<name>A0A927MLV6_9BACL</name>
<sequence length="31" mass="3835">MIMNKQEFYFNEINCIVRSTIDKDVKEEYAY</sequence>
<dbReference type="AlphaFoldDB" id="A0A927MLV6"/>
<dbReference type="Proteomes" id="UP000658225">
    <property type="component" value="Unassembled WGS sequence"/>
</dbReference>
<keyword evidence="2" id="KW-1185">Reference proteome</keyword>
<protein>
    <submittedName>
        <fullName evidence="1">Uncharacterized protein</fullName>
    </submittedName>
</protein>
<evidence type="ECO:0000313" key="2">
    <source>
        <dbReference type="Proteomes" id="UP000658225"/>
    </source>
</evidence>
<accession>A0A927MLV6</accession>
<proteinExistence type="predicted"/>
<comment type="caution">
    <text evidence="1">The sequence shown here is derived from an EMBL/GenBank/DDBJ whole genome shotgun (WGS) entry which is preliminary data.</text>
</comment>
<dbReference type="EMBL" id="JADBEL010000035">
    <property type="protein sequence ID" value="MBE1556750.1"/>
    <property type="molecule type" value="Genomic_DNA"/>
</dbReference>
<gene>
    <name evidence="1" type="ORF">H4683_003876</name>
</gene>
<organism evidence="1 2">
    <name type="scientific">Sporosarcina limicola</name>
    <dbReference type="NCBI Taxonomy" id="34101"/>
    <lineage>
        <taxon>Bacteria</taxon>
        <taxon>Bacillati</taxon>
        <taxon>Bacillota</taxon>
        <taxon>Bacilli</taxon>
        <taxon>Bacillales</taxon>
        <taxon>Caryophanaceae</taxon>
        <taxon>Sporosarcina</taxon>
    </lineage>
</organism>
<evidence type="ECO:0000313" key="1">
    <source>
        <dbReference type="EMBL" id="MBE1556750.1"/>
    </source>
</evidence>